<gene>
    <name evidence="3" type="ORF">WMO28_06240</name>
</gene>
<dbReference type="Pfam" id="PF02368">
    <property type="entry name" value="Big_2"/>
    <property type="match status" value="1"/>
</dbReference>
<accession>A0ABV1BD27</accession>
<dbReference type="Proteomes" id="UP001473063">
    <property type="component" value="Unassembled WGS sequence"/>
</dbReference>
<organism evidence="3 4">
    <name type="scientific">Blautia aquisgranensis</name>
    <dbReference type="NCBI Taxonomy" id="3133153"/>
    <lineage>
        <taxon>Bacteria</taxon>
        <taxon>Bacillati</taxon>
        <taxon>Bacillota</taxon>
        <taxon>Clostridia</taxon>
        <taxon>Lachnospirales</taxon>
        <taxon>Lachnospiraceae</taxon>
        <taxon>Blautia</taxon>
    </lineage>
</organism>
<dbReference type="RefSeq" id="WP_349056407.1">
    <property type="nucleotide sequence ID" value="NZ_JBBMEJ010000006.1"/>
</dbReference>
<keyword evidence="1" id="KW-0732">Signal</keyword>
<comment type="caution">
    <text evidence="3">The sequence shown here is derived from an EMBL/GenBank/DDBJ whole genome shotgun (WGS) entry which is preliminary data.</text>
</comment>
<evidence type="ECO:0000259" key="2">
    <source>
        <dbReference type="SMART" id="SM00635"/>
    </source>
</evidence>
<feature type="chain" id="PRO_5046868210" evidence="1">
    <location>
        <begin position="24"/>
        <end position="167"/>
    </location>
</feature>
<keyword evidence="4" id="KW-1185">Reference proteome</keyword>
<name>A0ABV1BD27_9FIRM</name>
<dbReference type="InterPro" id="IPR008964">
    <property type="entry name" value="Invasin/intimin_cell_adhesion"/>
</dbReference>
<reference evidence="3 4" key="1">
    <citation type="submission" date="2024-03" db="EMBL/GenBank/DDBJ databases">
        <title>Human intestinal bacterial collection.</title>
        <authorList>
            <person name="Pauvert C."/>
            <person name="Hitch T.C.A."/>
            <person name="Clavel T."/>
        </authorList>
    </citation>
    <scope>NUCLEOTIDE SEQUENCE [LARGE SCALE GENOMIC DNA]</scope>
    <source>
        <strain evidence="3 4">CLA-JM-H16</strain>
    </source>
</reference>
<dbReference type="InterPro" id="IPR003343">
    <property type="entry name" value="Big_2"/>
</dbReference>
<evidence type="ECO:0000313" key="4">
    <source>
        <dbReference type="Proteomes" id="UP001473063"/>
    </source>
</evidence>
<sequence length="167" mass="18239">MKKLKQFLLILVLSLSLTAPATAPVLGTVSTVSAATVKKPSLSSQKLSIYAGKSATLKVRNTSGKIKWSSQNKRIATINSKGKITARSTGKTTIYAKTGKYTLRCQITVKAKKASRPQVQSSIWISATGKKYHRISNCGNMNPNRARKITLSQAKQRGYTACKKCYR</sequence>
<proteinExistence type="predicted"/>
<protein>
    <submittedName>
        <fullName evidence="3">Ig-like domain-containing protein</fullName>
    </submittedName>
</protein>
<feature type="domain" description="BIG2" evidence="2">
    <location>
        <begin position="36"/>
        <end position="108"/>
    </location>
</feature>
<dbReference type="SUPFAM" id="SSF49373">
    <property type="entry name" value="Invasin/intimin cell-adhesion fragments"/>
    <property type="match status" value="1"/>
</dbReference>
<dbReference type="Gene3D" id="2.60.40.1080">
    <property type="match status" value="1"/>
</dbReference>
<evidence type="ECO:0000256" key="1">
    <source>
        <dbReference type="SAM" id="SignalP"/>
    </source>
</evidence>
<dbReference type="EMBL" id="JBBMEJ010000006">
    <property type="protein sequence ID" value="MEQ2370547.1"/>
    <property type="molecule type" value="Genomic_DNA"/>
</dbReference>
<feature type="signal peptide" evidence="1">
    <location>
        <begin position="1"/>
        <end position="23"/>
    </location>
</feature>
<evidence type="ECO:0000313" key="3">
    <source>
        <dbReference type="EMBL" id="MEQ2370547.1"/>
    </source>
</evidence>
<dbReference type="SMART" id="SM00635">
    <property type="entry name" value="BID_2"/>
    <property type="match status" value="1"/>
</dbReference>